<dbReference type="AlphaFoldDB" id="A0A4V4HTC1"/>
<dbReference type="InterPro" id="IPR052935">
    <property type="entry name" value="Mg2+_PAP"/>
</dbReference>
<dbReference type="PANTHER" id="PTHR28208">
    <property type="entry name" value="PHOSPHATIDATE PHOSPHATASE APP1"/>
    <property type="match status" value="1"/>
</dbReference>
<accession>A0A4V4HTC1</accession>
<proteinExistence type="predicted"/>
<feature type="domain" description="Phosphatidate phosphatase APP1 catalytic" evidence="2">
    <location>
        <begin position="202"/>
        <end position="359"/>
    </location>
</feature>
<organism evidence="3 4">
    <name type="scientific">Botrytis galanthina</name>
    <dbReference type="NCBI Taxonomy" id="278940"/>
    <lineage>
        <taxon>Eukaryota</taxon>
        <taxon>Fungi</taxon>
        <taxon>Dikarya</taxon>
        <taxon>Ascomycota</taxon>
        <taxon>Pezizomycotina</taxon>
        <taxon>Leotiomycetes</taxon>
        <taxon>Helotiales</taxon>
        <taxon>Sclerotiniaceae</taxon>
        <taxon>Botrytis</taxon>
    </lineage>
</organism>
<evidence type="ECO:0000259" key="2">
    <source>
        <dbReference type="Pfam" id="PF09949"/>
    </source>
</evidence>
<dbReference type="GO" id="GO:0008195">
    <property type="term" value="F:phosphatidate phosphatase activity"/>
    <property type="evidence" value="ECO:0007669"/>
    <property type="project" value="InterPro"/>
</dbReference>
<evidence type="ECO:0000256" key="1">
    <source>
        <dbReference type="SAM" id="MobiDB-lite"/>
    </source>
</evidence>
<protein>
    <recommendedName>
        <fullName evidence="2">Phosphatidate phosphatase APP1 catalytic domain-containing protein</fullName>
    </recommendedName>
</protein>
<comment type="caution">
    <text evidence="3">The sequence shown here is derived from an EMBL/GenBank/DDBJ whole genome shotgun (WGS) entry which is preliminary data.</text>
</comment>
<dbReference type="Proteomes" id="UP000308671">
    <property type="component" value="Unassembled WGS sequence"/>
</dbReference>
<feature type="region of interest" description="Disordered" evidence="1">
    <location>
        <begin position="1"/>
        <end position="34"/>
    </location>
</feature>
<dbReference type="EMBL" id="PQXL01000555">
    <property type="protein sequence ID" value="THV44926.1"/>
    <property type="molecule type" value="Genomic_DNA"/>
</dbReference>
<keyword evidence="4" id="KW-1185">Reference proteome</keyword>
<evidence type="ECO:0000313" key="4">
    <source>
        <dbReference type="Proteomes" id="UP000308671"/>
    </source>
</evidence>
<dbReference type="PANTHER" id="PTHR28208:SF1">
    <property type="entry name" value="FILAMENT ORGANIZATION PROTEIN APP1-LIKE, PUTATIVE (AFU_ORTHOLOGUE AFUA_1G06650)-RELATED"/>
    <property type="match status" value="1"/>
</dbReference>
<dbReference type="InterPro" id="IPR019236">
    <property type="entry name" value="APP1_cat"/>
</dbReference>
<dbReference type="OrthoDB" id="414243at2759"/>
<dbReference type="Pfam" id="PF09949">
    <property type="entry name" value="APP1_cat"/>
    <property type="match status" value="1"/>
</dbReference>
<evidence type="ECO:0000313" key="3">
    <source>
        <dbReference type="EMBL" id="THV44926.1"/>
    </source>
</evidence>
<name>A0A4V4HTC1_9HELO</name>
<dbReference type="GO" id="GO:0030479">
    <property type="term" value="C:actin cortical patch"/>
    <property type="evidence" value="ECO:0007669"/>
    <property type="project" value="TreeGrafter"/>
</dbReference>
<sequence length="411" mass="46443">MMTISRRSTTSLQVQARNSNHFPETESSLPNLPRASTNSFLDNLLSYLGPRNPFPKAVTKDDTVWLLDNTAYRNHLTGKWEAEFVAAVWETESARHVPEIIGDIVGRIGGDGDRGEDEIVEERLRPFLMDVRPGRVVNIASPGHQAVTDLKLGPCGRNGISSDIRTLRDGKDGEIVKWKARVPLEVEGILEMNTVYAEPEGWAVISDIDDSIKITQTSSPIDILRSTFLSEPMPVEGMPELYKHIQSIITPKHASVAPWFYLSASPYTLYSFLSEFRREYYPQGTMILRDANFLSLSGLLETLTEGTQEYKVNEIEKIHKWLPKRKMIFVGDSTQSDPEAYGEICRKNPGWVKLVLIRKVTDIASIGIVQKNEPERFEKAFDGVPKDVWRVFESPDECYEIVDELIKATPT</sequence>
<reference evidence="3 4" key="1">
    <citation type="submission" date="2017-12" db="EMBL/GenBank/DDBJ databases">
        <title>Comparative genomics of Botrytis spp.</title>
        <authorList>
            <person name="Valero-Jimenez C.A."/>
            <person name="Tapia P."/>
            <person name="Veloso J."/>
            <person name="Silva-Moreno E."/>
            <person name="Staats M."/>
            <person name="Valdes J.H."/>
            <person name="Van Kan J.A.L."/>
        </authorList>
    </citation>
    <scope>NUCLEOTIDE SEQUENCE [LARGE SCALE GENOMIC DNA]</scope>
    <source>
        <strain evidence="3 4">MUCL435</strain>
    </source>
</reference>
<gene>
    <name evidence="3" type="ORF">BGAL_0556g00070</name>
</gene>